<dbReference type="FunFam" id="1.20.120.350:FF:000002">
    <property type="entry name" value="Sodium channel protein"/>
    <property type="match status" value="1"/>
</dbReference>
<evidence type="ECO:0000256" key="5">
    <source>
        <dbReference type="ARBA" id="ARBA00022737"/>
    </source>
</evidence>
<evidence type="ECO:0000256" key="10">
    <source>
        <dbReference type="ARBA" id="ARBA00023201"/>
    </source>
</evidence>
<feature type="region of interest" description="Disordered" evidence="12">
    <location>
        <begin position="775"/>
        <end position="810"/>
    </location>
</feature>
<evidence type="ECO:0000256" key="9">
    <source>
        <dbReference type="ARBA" id="ARBA00023157"/>
    </source>
</evidence>
<dbReference type="Gene3D" id="1.10.287.70">
    <property type="match status" value="2"/>
</dbReference>
<feature type="coiled-coil region" evidence="11">
    <location>
        <begin position="261"/>
        <end position="295"/>
    </location>
</feature>
<proteinExistence type="predicted"/>
<accession>A0A4Z2J3P6</accession>
<evidence type="ECO:0000256" key="11">
    <source>
        <dbReference type="SAM" id="Coils"/>
    </source>
</evidence>
<dbReference type="GO" id="GO:0001518">
    <property type="term" value="C:voltage-gated sodium channel complex"/>
    <property type="evidence" value="ECO:0007669"/>
    <property type="project" value="InterPro"/>
</dbReference>
<feature type="transmembrane region" description="Helical" evidence="13">
    <location>
        <begin position="198"/>
        <end position="217"/>
    </location>
</feature>
<dbReference type="Pfam" id="PF06512">
    <property type="entry name" value="Na_trans_assoc"/>
    <property type="match status" value="1"/>
</dbReference>
<keyword evidence="5" id="KW-0677">Repeat</keyword>
<dbReference type="GO" id="GO:0019228">
    <property type="term" value="P:neuronal action potential"/>
    <property type="evidence" value="ECO:0007669"/>
    <property type="project" value="TreeGrafter"/>
</dbReference>
<dbReference type="EMBL" id="SRLO01000024">
    <property type="protein sequence ID" value="TNN84820.1"/>
    <property type="molecule type" value="Genomic_DNA"/>
</dbReference>
<evidence type="ECO:0000256" key="12">
    <source>
        <dbReference type="SAM" id="MobiDB-lite"/>
    </source>
</evidence>
<evidence type="ECO:0000256" key="1">
    <source>
        <dbReference type="ARBA" id="ARBA00004651"/>
    </source>
</evidence>
<evidence type="ECO:0000313" key="16">
    <source>
        <dbReference type="EMBL" id="TNN84820.1"/>
    </source>
</evidence>
<name>A0A4Z2J3P6_9TELE</name>
<dbReference type="InterPro" id="IPR010526">
    <property type="entry name" value="Na_trans_assoc_dom"/>
</dbReference>
<evidence type="ECO:0000256" key="2">
    <source>
        <dbReference type="ARBA" id="ARBA00022461"/>
    </source>
</evidence>
<keyword evidence="6 13" id="KW-1133">Transmembrane helix</keyword>
<reference evidence="16 17" key="1">
    <citation type="submission" date="2019-03" db="EMBL/GenBank/DDBJ databases">
        <title>First draft genome of Liparis tanakae, snailfish: a comprehensive survey of snailfish specific genes.</title>
        <authorList>
            <person name="Kim W."/>
            <person name="Song I."/>
            <person name="Jeong J.-H."/>
            <person name="Kim D."/>
            <person name="Kim S."/>
            <person name="Ryu S."/>
            <person name="Song J.Y."/>
            <person name="Lee S.K."/>
        </authorList>
    </citation>
    <scope>NUCLEOTIDE SEQUENCE [LARGE SCALE GENOMIC DNA]</scope>
    <source>
        <tissue evidence="16">Muscle</tissue>
    </source>
</reference>
<organism evidence="16 17">
    <name type="scientific">Liparis tanakae</name>
    <name type="common">Tanaka's snailfish</name>
    <dbReference type="NCBI Taxonomy" id="230148"/>
    <lineage>
        <taxon>Eukaryota</taxon>
        <taxon>Metazoa</taxon>
        <taxon>Chordata</taxon>
        <taxon>Craniata</taxon>
        <taxon>Vertebrata</taxon>
        <taxon>Euteleostomi</taxon>
        <taxon>Actinopterygii</taxon>
        <taxon>Neopterygii</taxon>
        <taxon>Teleostei</taxon>
        <taxon>Neoteleostei</taxon>
        <taxon>Acanthomorphata</taxon>
        <taxon>Eupercaria</taxon>
        <taxon>Perciformes</taxon>
        <taxon>Cottioidei</taxon>
        <taxon>Cottales</taxon>
        <taxon>Liparidae</taxon>
        <taxon>Liparis</taxon>
    </lineage>
</organism>
<evidence type="ECO:0000256" key="3">
    <source>
        <dbReference type="ARBA" id="ARBA00022475"/>
    </source>
</evidence>
<feature type="transmembrane region" description="Helical" evidence="13">
    <location>
        <begin position="468"/>
        <end position="486"/>
    </location>
</feature>
<evidence type="ECO:0000256" key="6">
    <source>
        <dbReference type="ARBA" id="ARBA00022989"/>
    </source>
</evidence>
<comment type="subcellular location">
    <subcellularLocation>
        <location evidence="1">Cell membrane</location>
        <topology evidence="1">Multi-pass membrane protein</topology>
    </subcellularLocation>
</comment>
<dbReference type="SUPFAM" id="SSF81324">
    <property type="entry name" value="Voltage-gated potassium channels"/>
    <property type="match status" value="2"/>
</dbReference>
<keyword evidence="7" id="KW-0915">Sodium</keyword>
<dbReference type="PANTHER" id="PTHR10037">
    <property type="entry name" value="VOLTAGE-GATED CATION CHANNEL CALCIUM AND SODIUM"/>
    <property type="match status" value="1"/>
</dbReference>
<evidence type="ECO:0000259" key="15">
    <source>
        <dbReference type="Pfam" id="PF06512"/>
    </source>
</evidence>
<feature type="domain" description="Ion transport" evidence="14">
    <location>
        <begin position="437"/>
        <end position="667"/>
    </location>
</feature>
<evidence type="ECO:0000256" key="13">
    <source>
        <dbReference type="SAM" id="Phobius"/>
    </source>
</evidence>
<dbReference type="InterPro" id="IPR005821">
    <property type="entry name" value="Ion_trans_dom"/>
</dbReference>
<keyword evidence="2" id="KW-0406">Ion transport</keyword>
<dbReference type="Pfam" id="PF00520">
    <property type="entry name" value="Ion_trans"/>
    <property type="match status" value="2"/>
</dbReference>
<dbReference type="FunFam" id="1.10.287.70:FF:000006">
    <property type="entry name" value="Sodium channel protein"/>
    <property type="match status" value="1"/>
</dbReference>
<keyword evidence="17" id="KW-1185">Reference proteome</keyword>
<evidence type="ECO:0000256" key="7">
    <source>
        <dbReference type="ARBA" id="ARBA00023053"/>
    </source>
</evidence>
<keyword evidence="10" id="KW-0739">Sodium transport</keyword>
<dbReference type="PANTHER" id="PTHR10037:SF223">
    <property type="entry name" value="SODIUM CHANNEL PROTEIN TYPE 4 SUBUNIT ALPHA"/>
    <property type="match status" value="1"/>
</dbReference>
<keyword evidence="2" id="KW-0894">Sodium channel</keyword>
<dbReference type="Gene3D" id="1.20.120.350">
    <property type="entry name" value="Voltage-gated potassium channels. Chain C"/>
    <property type="match status" value="1"/>
</dbReference>
<feature type="transmembrane region" description="Helical" evidence="13">
    <location>
        <begin position="507"/>
        <end position="527"/>
    </location>
</feature>
<sequence length="838" mass="94668">MAPLFPPRGAAAFRRFTQESLAEIKRLKAESQEAATFIVVTKGNTIFRFNAEPACYVLSPFSLKTIVAALIQSVKKMVDVMILTVFSLAVFALIGLQLFMGNLRQKCVRWPLETNEASFEFFNATAMFNATASFNSTAGFNATTYSNSTFDFNEYIENADNHYYLEGGLDALLCGNSSDAGRCPEGYTCMKAGRNPNYGYTSFDSFGWAFLALFRLMTQDYWENVFQLILRAAGKTYMLFFVCIIFLGSFYLINLILAVVAMAYDEQNQASQREAREKEEEFQQQLEQLRNQEEAIDLGSQATLTSKKSLSHHTIPEFTDDDWSLQPDEIIKDPNGRIIPRLLIRAPTMRESASEYELREKSISTVHSMMHLEEPGLKRRTASALTMATIAAMEELEDAQRPCPPAWYKFADIFLKWDCHPGWVFFKKWMLFVVMDPFVDLGITICIVLNTLFMAMEHYPMTPEFEHMLSVGNLVFTGIFTAEMFLKLIAMDPYYYFQVGWNIFDSIIVTLSLVELGLADVQGLSVLRSFRLLRVFKLAKSWPTLNMLIKIIGNSVGALGNLTLVLAIIVFIFAVVGMQLFGKNYKDCVCKISADCELPRWHMNDFFHSFLIVFRILCGEWIETMWDCMEVAGTGMCLVVFMMVMVIGNLVVLNLFLALLLSSFSGDNLSTGDEDGEMNNLQIAVCRFTRGLDWLKAFVARIVLRILRKKPNEPGEGPEDDENKMEEIEMNHMDTGQSLKMSDEIGDCLVEGRPSGFIVRGEFSLNVPIAQVESDLGEDDADDDADDADDADDDDDADDSEISEEKKKEVRSIYLSTCTGDTPATNSMKMFYSIPLEN</sequence>
<keyword evidence="11" id="KW-0175">Coiled coil</keyword>
<keyword evidence="9" id="KW-1015">Disulfide bond</keyword>
<feature type="domain" description="Ion transport" evidence="14">
    <location>
        <begin position="62"/>
        <end position="271"/>
    </location>
</feature>
<comment type="caution">
    <text evidence="16">The sequence shown here is derived from an EMBL/GenBank/DDBJ whole genome shotgun (WGS) entry which is preliminary data.</text>
</comment>
<feature type="transmembrane region" description="Helical" evidence="13">
    <location>
        <begin position="547"/>
        <end position="576"/>
    </location>
</feature>
<evidence type="ECO:0000256" key="4">
    <source>
        <dbReference type="ARBA" id="ARBA00022692"/>
    </source>
</evidence>
<feature type="transmembrane region" description="Helical" evidence="13">
    <location>
        <begin position="237"/>
        <end position="264"/>
    </location>
</feature>
<dbReference type="Proteomes" id="UP000314294">
    <property type="component" value="Unassembled WGS sequence"/>
</dbReference>
<keyword evidence="2" id="KW-0813">Transport</keyword>
<keyword evidence="16" id="KW-0407">Ion channel</keyword>
<evidence type="ECO:0000256" key="8">
    <source>
        <dbReference type="ARBA" id="ARBA00023136"/>
    </source>
</evidence>
<keyword evidence="4 13" id="KW-0812">Transmembrane</keyword>
<dbReference type="GO" id="GO:0086010">
    <property type="term" value="P:membrane depolarization during action potential"/>
    <property type="evidence" value="ECO:0007669"/>
    <property type="project" value="TreeGrafter"/>
</dbReference>
<dbReference type="InterPro" id="IPR027359">
    <property type="entry name" value="Volt_channel_dom_sf"/>
</dbReference>
<keyword evidence="8 13" id="KW-0472">Membrane</keyword>
<feature type="domain" description="Sodium ion transport-associated" evidence="15">
    <location>
        <begin position="675"/>
        <end position="804"/>
    </location>
</feature>
<dbReference type="OrthoDB" id="2984333at2759"/>
<dbReference type="AlphaFoldDB" id="A0A4Z2J3P6"/>
<dbReference type="GO" id="GO:0005248">
    <property type="term" value="F:voltage-gated sodium channel activity"/>
    <property type="evidence" value="ECO:0007669"/>
    <property type="project" value="InterPro"/>
</dbReference>
<evidence type="ECO:0000259" key="14">
    <source>
        <dbReference type="Pfam" id="PF00520"/>
    </source>
</evidence>
<dbReference type="InterPro" id="IPR043203">
    <property type="entry name" value="VGCC_Ca_Na"/>
</dbReference>
<feature type="transmembrane region" description="Helical" evidence="13">
    <location>
        <begin position="80"/>
        <end position="100"/>
    </location>
</feature>
<evidence type="ECO:0000313" key="17">
    <source>
        <dbReference type="Proteomes" id="UP000314294"/>
    </source>
</evidence>
<gene>
    <name evidence="16" type="primary">scn4aa_0</name>
    <name evidence="16" type="ORF">EYF80_004865</name>
</gene>
<feature type="transmembrane region" description="Helical" evidence="13">
    <location>
        <begin position="638"/>
        <end position="661"/>
    </location>
</feature>
<feature type="transmembrane region" description="Helical" evidence="13">
    <location>
        <begin position="438"/>
        <end position="456"/>
    </location>
</feature>
<feature type="compositionally biased region" description="Acidic residues" evidence="12">
    <location>
        <begin position="775"/>
        <end position="802"/>
    </location>
</feature>
<protein>
    <submittedName>
        <fullName evidence="16">Sodium channel protein type 4 subunit alpha A</fullName>
    </submittedName>
</protein>
<keyword evidence="3" id="KW-1003">Cell membrane</keyword>